<keyword evidence="4" id="KW-0658">Purine biosynthesis</keyword>
<keyword evidence="7" id="KW-1185">Reference proteome</keyword>
<dbReference type="InterPro" id="IPR002376">
    <property type="entry name" value="Formyl_transf_N"/>
</dbReference>
<dbReference type="GO" id="GO:0005829">
    <property type="term" value="C:cytosol"/>
    <property type="evidence" value="ECO:0007669"/>
    <property type="project" value="TreeGrafter"/>
</dbReference>
<organism evidence="6 7">
    <name type="scientific">Campylobacter mucosalis CCUG 21559</name>
    <dbReference type="NCBI Taxonomy" id="1032067"/>
    <lineage>
        <taxon>Bacteria</taxon>
        <taxon>Pseudomonadati</taxon>
        <taxon>Campylobacterota</taxon>
        <taxon>Epsilonproteobacteria</taxon>
        <taxon>Campylobacterales</taxon>
        <taxon>Campylobacteraceae</taxon>
        <taxon>Campylobacter</taxon>
    </lineage>
</organism>
<evidence type="ECO:0000256" key="4">
    <source>
        <dbReference type="ARBA" id="ARBA00022755"/>
    </source>
</evidence>
<evidence type="ECO:0000256" key="2">
    <source>
        <dbReference type="ARBA" id="ARBA00012254"/>
    </source>
</evidence>
<dbReference type="PANTHER" id="PTHR43369">
    <property type="entry name" value="PHOSPHORIBOSYLGLYCINAMIDE FORMYLTRANSFERASE"/>
    <property type="match status" value="1"/>
</dbReference>
<evidence type="ECO:0000313" key="6">
    <source>
        <dbReference type="EMBL" id="QCD44604.1"/>
    </source>
</evidence>
<sequence>MEKFSDAYVVGDGRVALQCEQILNDHFDNVKLIKVDELNNKDDFFNAIKGALIISANNLYIFKPPCVKNNFIINYHNSLLPAHRGVNAHVWAIFCGDEIAGITWHRVDCGIDTGEILIQKEIKINQMSACELLLAQHKMAVLAFDELIKNRLKKIKNASSFNARSELHKKSDLPNNAELNLSWNFDKKQRFLRAFNVGVFRQIPYAKVKYKGKMLEIIYYEIDNKSINLTLKNGEILRLKEQK</sequence>
<keyword evidence="3 6" id="KW-0808">Transferase</keyword>
<dbReference type="AlphaFoldDB" id="A0A6G5QG60"/>
<name>A0A6G5QG60_9BACT</name>
<comment type="pathway">
    <text evidence="1">Purine metabolism; IMP biosynthesis via de novo pathway; N(2)-formyl-N(1)-(5-phospho-D-ribosyl)glycinamide from N(1)-(5-phospho-D-ribosyl)glycinamide (10-formyl THF route): step 1/1.</text>
</comment>
<protein>
    <recommendedName>
        <fullName evidence="2">phosphoribosylglycinamide formyltransferase 1</fullName>
        <ecNumber evidence="2">2.1.2.2</ecNumber>
    </recommendedName>
</protein>
<gene>
    <name evidence="6" type="ORF">CMUC_0809</name>
</gene>
<dbReference type="EC" id="2.1.2.2" evidence="2"/>
<dbReference type="GO" id="GO:0004644">
    <property type="term" value="F:phosphoribosylglycinamide formyltransferase activity"/>
    <property type="evidence" value="ECO:0007669"/>
    <property type="project" value="UniProtKB-EC"/>
</dbReference>
<dbReference type="EMBL" id="CP012542">
    <property type="protein sequence ID" value="QCD44604.1"/>
    <property type="molecule type" value="Genomic_DNA"/>
</dbReference>
<dbReference type="SUPFAM" id="SSF53328">
    <property type="entry name" value="Formyltransferase"/>
    <property type="match status" value="1"/>
</dbReference>
<evidence type="ECO:0000256" key="1">
    <source>
        <dbReference type="ARBA" id="ARBA00005054"/>
    </source>
</evidence>
<dbReference type="Pfam" id="PF00551">
    <property type="entry name" value="Formyl_trans_N"/>
    <property type="match status" value="1"/>
</dbReference>
<dbReference type="Gene3D" id="3.40.50.12230">
    <property type="match status" value="1"/>
</dbReference>
<evidence type="ECO:0000313" key="7">
    <source>
        <dbReference type="Proteomes" id="UP000503264"/>
    </source>
</evidence>
<accession>A0A6G5QG60</accession>
<evidence type="ECO:0000256" key="3">
    <source>
        <dbReference type="ARBA" id="ARBA00022679"/>
    </source>
</evidence>
<feature type="domain" description="Formyl transferase N-terminal" evidence="5">
    <location>
        <begin position="70"/>
        <end position="131"/>
    </location>
</feature>
<evidence type="ECO:0000259" key="5">
    <source>
        <dbReference type="Pfam" id="PF00551"/>
    </source>
</evidence>
<proteinExistence type="predicted"/>
<dbReference type="Proteomes" id="UP000503264">
    <property type="component" value="Chromosome"/>
</dbReference>
<dbReference type="GO" id="GO:0006189">
    <property type="term" value="P:'de novo' IMP biosynthetic process"/>
    <property type="evidence" value="ECO:0007669"/>
    <property type="project" value="TreeGrafter"/>
</dbReference>
<dbReference type="RefSeq" id="WP_171993679.1">
    <property type="nucleotide sequence ID" value="NZ_CP012542.1"/>
</dbReference>
<dbReference type="InterPro" id="IPR036477">
    <property type="entry name" value="Formyl_transf_N_sf"/>
</dbReference>
<dbReference type="PANTHER" id="PTHR43369:SF2">
    <property type="entry name" value="PHOSPHORIBOSYLGLYCINAMIDE FORMYLTRANSFERASE"/>
    <property type="match status" value="1"/>
</dbReference>
<reference evidence="6 7" key="1">
    <citation type="submission" date="2016-07" db="EMBL/GenBank/DDBJ databases">
        <title>Comparative genomics of the Campylobacter concisus group.</title>
        <authorList>
            <person name="Miller W.G."/>
            <person name="Yee E."/>
            <person name="Chapman M.H."/>
            <person name="Huynh S."/>
            <person name="Bono J.L."/>
            <person name="On S.L.W."/>
            <person name="StLeger J."/>
            <person name="Foster G."/>
            <person name="Parker C.T."/>
        </authorList>
    </citation>
    <scope>NUCLEOTIDE SEQUENCE [LARGE SCALE GENOMIC DNA]</scope>
    <source>
        <strain evidence="6 7">CCUG 21559</strain>
    </source>
</reference>